<name>A0A849I9U4_9HYPH</name>
<dbReference type="EMBL" id="JABEPP010000006">
    <property type="protein sequence ID" value="NNM74614.1"/>
    <property type="molecule type" value="Genomic_DNA"/>
</dbReference>
<dbReference type="Proteomes" id="UP000564885">
    <property type="component" value="Unassembled WGS sequence"/>
</dbReference>
<gene>
    <name evidence="1" type="ORF">HJG44_19830</name>
</gene>
<proteinExistence type="predicted"/>
<comment type="caution">
    <text evidence="1">The sequence shown here is derived from an EMBL/GenBank/DDBJ whole genome shotgun (WGS) entry which is preliminary data.</text>
</comment>
<protein>
    <submittedName>
        <fullName evidence="1">DUF29 domain-containing protein</fullName>
    </submittedName>
</protein>
<evidence type="ECO:0000313" key="1">
    <source>
        <dbReference type="EMBL" id="NNM74614.1"/>
    </source>
</evidence>
<dbReference type="Gene3D" id="1.20.1220.20">
    <property type="entry name" value="Uncharcterised protein PF01724"/>
    <property type="match status" value="1"/>
</dbReference>
<sequence length="165" mass="18670">MSHSAIKNRPDSPARAATRHDEDLYTWVQEQVALLRAGRLDAENIAEELSDVGKSEFSKLQSALEIILALMLKWNHQPERRSRSWANAIAAQRGEFSDVLTDNSGLKSRRSEALRRAYRTTRLAASSETNLPSESFPDECPYGWEEILDRPFIYEPLASSGGKHR</sequence>
<evidence type="ECO:0000313" key="2">
    <source>
        <dbReference type="Proteomes" id="UP000564885"/>
    </source>
</evidence>
<dbReference type="RefSeq" id="WP_171220078.1">
    <property type="nucleotide sequence ID" value="NZ_JABEPP010000006.1"/>
</dbReference>
<organism evidence="1 2">
    <name type="scientific">Enterovirga aerilata</name>
    <dbReference type="NCBI Taxonomy" id="2730920"/>
    <lineage>
        <taxon>Bacteria</taxon>
        <taxon>Pseudomonadati</taxon>
        <taxon>Pseudomonadota</taxon>
        <taxon>Alphaproteobacteria</taxon>
        <taxon>Hyphomicrobiales</taxon>
        <taxon>Methylobacteriaceae</taxon>
        <taxon>Enterovirga</taxon>
    </lineage>
</organism>
<dbReference type="Pfam" id="PF01724">
    <property type="entry name" value="DUF29"/>
    <property type="match status" value="1"/>
</dbReference>
<dbReference type="InterPro" id="IPR002636">
    <property type="entry name" value="DUF29"/>
</dbReference>
<dbReference type="PANTHER" id="PTHR34235">
    <property type="entry name" value="SLR1203 PROTEIN-RELATED"/>
    <property type="match status" value="1"/>
</dbReference>
<accession>A0A849I9U4</accession>
<reference evidence="1 2" key="1">
    <citation type="submission" date="2020-04" db="EMBL/GenBank/DDBJ databases">
        <title>Enterovirga sp. isolate from soil.</title>
        <authorList>
            <person name="Chea S."/>
            <person name="Kim D.-U."/>
        </authorList>
    </citation>
    <scope>NUCLEOTIDE SEQUENCE [LARGE SCALE GENOMIC DNA]</scope>
    <source>
        <strain evidence="1 2">DB1703</strain>
    </source>
</reference>
<keyword evidence="2" id="KW-1185">Reference proteome</keyword>
<dbReference type="AlphaFoldDB" id="A0A849I9U4"/>